<name>A0A2W3ZC80_9ENTE</name>
<dbReference type="EMBL" id="PIEU01000009">
    <property type="protein sequence ID" value="PZL77216.1"/>
    <property type="molecule type" value="Genomic_DNA"/>
</dbReference>
<feature type="coiled-coil region" evidence="1">
    <location>
        <begin position="122"/>
        <end position="220"/>
    </location>
</feature>
<gene>
    <name evidence="2" type="ORF">CI088_01795</name>
</gene>
<protein>
    <submittedName>
        <fullName evidence="2">Uncharacterized protein</fullName>
    </submittedName>
</protein>
<keyword evidence="3" id="KW-1185">Reference proteome</keyword>
<dbReference type="RefSeq" id="WP_181429422.1">
    <property type="nucleotide sequence ID" value="NZ_PIEU01000009.1"/>
</dbReference>
<evidence type="ECO:0000256" key="1">
    <source>
        <dbReference type="SAM" id="Coils"/>
    </source>
</evidence>
<evidence type="ECO:0000313" key="3">
    <source>
        <dbReference type="Proteomes" id="UP000249828"/>
    </source>
</evidence>
<sequence>YVKEWHVEYKLEDNRTGRYFRIDALAQLNGTYPFSLYYGWNSCLAVEVKVTHEVDDFKRNQLGRIGAKIFEVNVPKKIKNLITENYYYSDQELVTCIVGELEKESTILYGEFINRATILEEYEERYIKMANFEREIEQLKENKNQIRSELTELATQLTLYQEKKEELSVTYFGLQEKMKACESELNRLQIELEQARKIDREEYKTKADNLVKENDTMNQKLQKIKNFSVFDRLRFLFGGEIIDQLEESDQSESDRKIF</sequence>
<accession>A0A2W3ZC80</accession>
<comment type="caution">
    <text evidence="2">The sequence shown here is derived from an EMBL/GenBank/DDBJ whole genome shotgun (WGS) entry which is preliminary data.</text>
</comment>
<dbReference type="AlphaFoldDB" id="A0A2W3ZC80"/>
<reference evidence="2 3" key="1">
    <citation type="submission" date="2017-11" db="EMBL/GenBank/DDBJ databases">
        <title>Draft genome sequence of Enterococcus plantarum TRW2 strain isolated from lettuce.</title>
        <authorList>
            <person name="Kim E.B."/>
            <person name="Marco M.L."/>
            <person name="Williams T.R."/>
            <person name="You I.H."/>
        </authorList>
    </citation>
    <scope>NUCLEOTIDE SEQUENCE [LARGE SCALE GENOMIC DNA]</scope>
    <source>
        <strain evidence="2 3">TRW2</strain>
    </source>
</reference>
<proteinExistence type="predicted"/>
<organism evidence="2 3">
    <name type="scientific">Enterococcus plantarum</name>
    <dbReference type="NCBI Taxonomy" id="1077675"/>
    <lineage>
        <taxon>Bacteria</taxon>
        <taxon>Bacillati</taxon>
        <taxon>Bacillota</taxon>
        <taxon>Bacilli</taxon>
        <taxon>Lactobacillales</taxon>
        <taxon>Enterococcaceae</taxon>
        <taxon>Enterococcus</taxon>
    </lineage>
</organism>
<dbReference type="Proteomes" id="UP000249828">
    <property type="component" value="Unassembled WGS sequence"/>
</dbReference>
<feature type="non-terminal residue" evidence="2">
    <location>
        <position position="1"/>
    </location>
</feature>
<evidence type="ECO:0000313" key="2">
    <source>
        <dbReference type="EMBL" id="PZL77216.1"/>
    </source>
</evidence>
<keyword evidence="1" id="KW-0175">Coiled coil</keyword>